<dbReference type="Proteomes" id="UP000230750">
    <property type="component" value="Unassembled WGS sequence"/>
</dbReference>
<feature type="region of interest" description="Disordered" evidence="4">
    <location>
        <begin position="319"/>
        <end position="455"/>
    </location>
</feature>
<evidence type="ECO:0000256" key="4">
    <source>
        <dbReference type="SAM" id="MobiDB-lite"/>
    </source>
</evidence>
<gene>
    <name evidence="6" type="ORF">BSL78_23555</name>
</gene>
<feature type="repeat" description="ANK" evidence="3">
    <location>
        <begin position="1123"/>
        <end position="1155"/>
    </location>
</feature>
<feature type="region of interest" description="Disordered" evidence="4">
    <location>
        <begin position="560"/>
        <end position="587"/>
    </location>
</feature>
<feature type="compositionally biased region" description="Basic residues" evidence="4">
    <location>
        <begin position="240"/>
        <end position="271"/>
    </location>
</feature>
<feature type="compositionally biased region" description="Polar residues" evidence="4">
    <location>
        <begin position="836"/>
        <end position="845"/>
    </location>
</feature>
<dbReference type="Gene3D" id="2.40.50.40">
    <property type="match status" value="1"/>
</dbReference>
<dbReference type="Pfam" id="PF00385">
    <property type="entry name" value="Chromo"/>
    <property type="match status" value="1"/>
</dbReference>
<feature type="region of interest" description="Disordered" evidence="4">
    <location>
        <begin position="78"/>
        <end position="303"/>
    </location>
</feature>
<organism evidence="6 7">
    <name type="scientific">Stichopus japonicus</name>
    <name type="common">Sea cucumber</name>
    <dbReference type="NCBI Taxonomy" id="307972"/>
    <lineage>
        <taxon>Eukaryota</taxon>
        <taxon>Metazoa</taxon>
        <taxon>Echinodermata</taxon>
        <taxon>Eleutherozoa</taxon>
        <taxon>Echinozoa</taxon>
        <taxon>Holothuroidea</taxon>
        <taxon>Aspidochirotacea</taxon>
        <taxon>Aspidochirotida</taxon>
        <taxon>Stichopodidae</taxon>
        <taxon>Apostichopus</taxon>
    </lineage>
</organism>
<dbReference type="InterPro" id="IPR000953">
    <property type="entry name" value="Chromo/chromo_shadow_dom"/>
</dbReference>
<accession>A0A2G8JV91</accession>
<evidence type="ECO:0000313" key="6">
    <source>
        <dbReference type="EMBL" id="PIK39605.1"/>
    </source>
</evidence>
<reference evidence="6 7" key="1">
    <citation type="journal article" date="2017" name="PLoS Biol.">
        <title>The sea cucumber genome provides insights into morphological evolution and visceral regeneration.</title>
        <authorList>
            <person name="Zhang X."/>
            <person name="Sun L."/>
            <person name="Yuan J."/>
            <person name="Sun Y."/>
            <person name="Gao Y."/>
            <person name="Zhang L."/>
            <person name="Li S."/>
            <person name="Dai H."/>
            <person name="Hamel J.F."/>
            <person name="Liu C."/>
            <person name="Yu Y."/>
            <person name="Liu S."/>
            <person name="Lin W."/>
            <person name="Guo K."/>
            <person name="Jin S."/>
            <person name="Xu P."/>
            <person name="Storey K.B."/>
            <person name="Huan P."/>
            <person name="Zhang T."/>
            <person name="Zhou Y."/>
            <person name="Zhang J."/>
            <person name="Lin C."/>
            <person name="Li X."/>
            <person name="Xing L."/>
            <person name="Huo D."/>
            <person name="Sun M."/>
            <person name="Wang L."/>
            <person name="Mercier A."/>
            <person name="Li F."/>
            <person name="Yang H."/>
            <person name="Xiang J."/>
        </authorList>
    </citation>
    <scope>NUCLEOTIDE SEQUENCE [LARGE SCALE GENOMIC DNA]</scope>
    <source>
        <strain evidence="6">Shaxun</strain>
        <tissue evidence="6">Muscle</tissue>
    </source>
</reference>
<feature type="compositionally biased region" description="Basic and acidic residues" evidence="4">
    <location>
        <begin position="345"/>
        <end position="363"/>
    </location>
</feature>
<keyword evidence="7" id="KW-1185">Reference proteome</keyword>
<dbReference type="SUPFAM" id="SSF48403">
    <property type="entry name" value="Ankyrin repeat"/>
    <property type="match status" value="1"/>
</dbReference>
<feature type="compositionally biased region" description="Polar residues" evidence="4">
    <location>
        <begin position="283"/>
        <end position="292"/>
    </location>
</feature>
<keyword evidence="2 3" id="KW-0040">ANK repeat</keyword>
<evidence type="ECO:0000256" key="3">
    <source>
        <dbReference type="PROSITE-ProRule" id="PRU00023"/>
    </source>
</evidence>
<dbReference type="SUPFAM" id="SSF54160">
    <property type="entry name" value="Chromo domain-like"/>
    <property type="match status" value="1"/>
</dbReference>
<feature type="compositionally biased region" description="Basic and acidic residues" evidence="4">
    <location>
        <begin position="637"/>
        <end position="649"/>
    </location>
</feature>
<feature type="compositionally biased region" description="Basic and acidic residues" evidence="4">
    <location>
        <begin position="190"/>
        <end position="200"/>
    </location>
</feature>
<feature type="compositionally biased region" description="Basic and acidic residues" evidence="4">
    <location>
        <begin position="113"/>
        <end position="125"/>
    </location>
</feature>
<dbReference type="PROSITE" id="PS50088">
    <property type="entry name" value="ANK_REPEAT"/>
    <property type="match status" value="2"/>
</dbReference>
<feature type="region of interest" description="Disordered" evidence="4">
    <location>
        <begin position="627"/>
        <end position="855"/>
    </location>
</feature>
<evidence type="ECO:0000256" key="2">
    <source>
        <dbReference type="ARBA" id="ARBA00023043"/>
    </source>
</evidence>
<evidence type="ECO:0000259" key="5">
    <source>
        <dbReference type="PROSITE" id="PS50013"/>
    </source>
</evidence>
<dbReference type="SMART" id="SM00298">
    <property type="entry name" value="CHROMO"/>
    <property type="match status" value="1"/>
</dbReference>
<feature type="compositionally biased region" description="Low complexity" evidence="4">
    <location>
        <begin position="401"/>
        <end position="412"/>
    </location>
</feature>
<feature type="compositionally biased region" description="Basic and acidic residues" evidence="4">
    <location>
        <begin position="560"/>
        <end position="569"/>
    </location>
</feature>
<evidence type="ECO:0000313" key="7">
    <source>
        <dbReference type="Proteomes" id="UP000230750"/>
    </source>
</evidence>
<feature type="compositionally biased region" description="Basic and acidic residues" evidence="4">
    <location>
        <begin position="927"/>
        <end position="937"/>
    </location>
</feature>
<sequence length="1327" mass="145938">MPKLDDLIEFSGEDNVYEVEKIVGVHRQPVKTKATYTNGKPPLYRVRWKGYGPEEDTYEPRDHLLTCEDMIDDYLLEEEKKQEEAASKREKKKSVKRRHSGESASPSGSPTETKVRDVGPNKEDVGSDEVQMTPSIYSNDNAHFQEDEDPDDVDRRALLKDPFWNDLENGVIVPNLFETDMYSKVKSRRATLEAKRKQKEEETDDQRSSSLNESQSSEKSSPGGASKKNQSLSQDAGETKRHKKKKYSNKHDPGKKKKKKKDHKSKKKHRQVKMDLEAIGSLESATQKSLKMSPSDLDGSDNSANLFISRIPAEEVLTVAKLEEQSRQSSSNGSQSSDGSEECDQAAKSKDTKASKPKQDSLRMLESSRPGHSPGMGFLSPDLEQMLEKNPFSLNEDTDSETLTTPLSTKTLSHSDQSANPSVSKEGAFSNSEPSPSLWDQFAKDLASPPPSTAAAASVTSVVRANSPIHNVNNVKKEPVDIIPDSSVKAKQEVVDPPVESEMEIIKTEPKSPRLGEDVEISSQLIPANHQTAGENLLIVKTEPVELADNVTSSLQKERLSCENNEKNGDTTAASSSVTKQESLDIPDSIEDHLTSVEPVLETVLKSQSLGNMEELPNLTGNLFDNFLPANSPFTDDEQRNSGSEEPKIDVGQLLSSLEDKEISNKETATKSKNSLTLSGMEASKEISEKEIDATREGETEKEVESMEERDTEPLESEMTPCEVKSPTEASSLVWPWSGSGPVTSPSEEITKDGTVEQGGGENAKSQEAKESDGSSQVVPGDGVRGSDEGGKVSDVVQKSPDTSPRSHVTSKNKKDEKSTKLASPKNICKTVSKVAENTDSTESGNGHEGNNLFDSLKSCVNKEKSKEKLGKLKSNTFAASKDVSKPSNLEETAHVKGNVKLTGFQKDRQQHVKTTNLESKQPKKVSVVEKNKEVSKSKNVSKNGRKDEEKNNNVKIPQKGTDKLQGSKDQDTRKKQLHEKSEEKKKKKISGGSWKFDSINEIPRNDENKVPMELIDKNLTLDEDYLCKAITEGDLHLVQAILQHCPNLQVDSPNSRGQRPLVLACMGGQNEILKKLILSRASVDVRLQNGVTPLMIAAELGYTCTAGILLEAGAFVNLANTSGETALIKASRKGHVDVVQLLLHYGADWGQTSQENTSALSLAKQHKMYLVSDLLQKHEQRMVEQLEYGITQYMWGTARLVHSVLPSRCFRIRESTQHHIKFNFDPTKIPFSPTLGTMLFLCHVSPGPSGMSCHLSGPCHVKEVTLNGVPTSPVPEGNGFVMEFLPKTGVNILDITTHPDPYSKMLLLVTAYSPSADTVLTASQYT</sequence>
<dbReference type="Pfam" id="PF12796">
    <property type="entry name" value="Ank_2"/>
    <property type="match status" value="1"/>
</dbReference>
<feature type="compositionally biased region" description="Basic and acidic residues" evidence="4">
    <location>
        <begin position="961"/>
        <end position="985"/>
    </location>
</feature>
<feature type="region of interest" description="Disordered" evidence="4">
    <location>
        <begin position="878"/>
        <end position="997"/>
    </location>
</feature>
<dbReference type="CDD" id="cd00024">
    <property type="entry name" value="CD_CSD"/>
    <property type="match status" value="1"/>
</dbReference>
<dbReference type="Gene3D" id="1.25.40.20">
    <property type="entry name" value="Ankyrin repeat-containing domain"/>
    <property type="match status" value="1"/>
</dbReference>
<protein>
    <submittedName>
        <fullName evidence="6">Putative M-phase phosphoprotein 8 isoform X2</fullName>
    </submittedName>
</protein>
<dbReference type="InterPro" id="IPR002110">
    <property type="entry name" value="Ankyrin_rpt"/>
</dbReference>
<dbReference type="STRING" id="307972.A0A2G8JV91"/>
<feature type="compositionally biased region" description="Low complexity" evidence="4">
    <location>
        <begin position="208"/>
        <end position="227"/>
    </location>
</feature>
<name>A0A2G8JV91_STIJA</name>
<dbReference type="PROSITE" id="PS50013">
    <property type="entry name" value="CHROMO_2"/>
    <property type="match status" value="1"/>
</dbReference>
<evidence type="ECO:0000256" key="1">
    <source>
        <dbReference type="ARBA" id="ARBA00022737"/>
    </source>
</evidence>
<dbReference type="InterPro" id="IPR036770">
    <property type="entry name" value="Ankyrin_rpt-contain_sf"/>
</dbReference>
<feature type="compositionally biased region" description="Polar residues" evidence="4">
    <location>
        <begin position="102"/>
        <end position="112"/>
    </location>
</feature>
<dbReference type="InterPro" id="IPR016197">
    <property type="entry name" value="Chromo-like_dom_sf"/>
</dbReference>
<feature type="compositionally biased region" description="Basic residues" evidence="4">
    <location>
        <begin position="89"/>
        <end position="99"/>
    </location>
</feature>
<dbReference type="PANTHER" id="PTHR24171">
    <property type="entry name" value="ANKYRIN REPEAT DOMAIN-CONTAINING PROTEIN 39-RELATED"/>
    <property type="match status" value="1"/>
</dbReference>
<dbReference type="SMART" id="SM00248">
    <property type="entry name" value="ANK"/>
    <property type="match status" value="4"/>
</dbReference>
<feature type="repeat" description="ANK" evidence="3">
    <location>
        <begin position="1090"/>
        <end position="1122"/>
    </location>
</feature>
<feature type="compositionally biased region" description="Basic and acidic residues" evidence="4">
    <location>
        <begin position="504"/>
        <end position="516"/>
    </location>
</feature>
<feature type="compositionally biased region" description="Basic and acidic residues" evidence="4">
    <location>
        <begin position="683"/>
        <end position="713"/>
    </location>
</feature>
<feature type="domain" description="Chromo" evidence="5">
    <location>
        <begin position="17"/>
        <end position="86"/>
    </location>
</feature>
<comment type="caution">
    <text evidence="6">The sequence shown here is derived from an EMBL/GenBank/DDBJ whole genome shotgun (WGS) entry which is preliminary data.</text>
</comment>
<feature type="compositionally biased region" description="Polar residues" evidence="4">
    <location>
        <begin position="800"/>
        <end position="810"/>
    </location>
</feature>
<dbReference type="EMBL" id="MRZV01001221">
    <property type="protein sequence ID" value="PIK39605.1"/>
    <property type="molecule type" value="Genomic_DNA"/>
</dbReference>
<keyword evidence="1" id="KW-0677">Repeat</keyword>
<feature type="compositionally biased region" description="Polar residues" evidence="4">
    <location>
        <begin position="570"/>
        <end position="581"/>
    </location>
</feature>
<dbReference type="OrthoDB" id="10071877at2759"/>
<feature type="compositionally biased region" description="Low complexity" evidence="4">
    <location>
        <begin position="327"/>
        <end position="338"/>
    </location>
</feature>
<feature type="region of interest" description="Disordered" evidence="4">
    <location>
        <begin position="483"/>
        <end position="516"/>
    </location>
</feature>
<feature type="compositionally biased region" description="Basic and acidic residues" evidence="4">
    <location>
        <begin position="658"/>
        <end position="670"/>
    </location>
</feature>
<feature type="compositionally biased region" description="Polar residues" evidence="4">
    <location>
        <begin position="414"/>
        <end position="435"/>
    </location>
</feature>
<feature type="compositionally biased region" description="Basic and acidic residues" evidence="4">
    <location>
        <begin position="78"/>
        <end position="88"/>
    </location>
</feature>
<dbReference type="PROSITE" id="PS50297">
    <property type="entry name" value="ANK_REP_REGION"/>
    <property type="match status" value="2"/>
</dbReference>
<feature type="compositionally biased region" description="Polar residues" evidence="4">
    <location>
        <begin position="130"/>
        <end position="142"/>
    </location>
</feature>
<dbReference type="InterPro" id="IPR023780">
    <property type="entry name" value="Chromo_domain"/>
</dbReference>
<proteinExistence type="predicted"/>